<feature type="signal peptide" evidence="3">
    <location>
        <begin position="1"/>
        <end position="20"/>
    </location>
</feature>
<dbReference type="InterPro" id="IPR036749">
    <property type="entry name" value="Expansin_CBD_sf"/>
</dbReference>
<evidence type="ECO:0000313" key="6">
    <source>
        <dbReference type="Proteomes" id="UP000794436"/>
    </source>
</evidence>
<evidence type="ECO:0000256" key="1">
    <source>
        <dbReference type="ARBA" id="ARBA00022729"/>
    </source>
</evidence>
<dbReference type="InterPro" id="IPR009009">
    <property type="entry name" value="RlpA-like_DPBB"/>
</dbReference>
<evidence type="ECO:0000259" key="4">
    <source>
        <dbReference type="PROSITE" id="PS50842"/>
    </source>
</evidence>
<dbReference type="OrthoDB" id="406505at2759"/>
<gene>
    <name evidence="5" type="ORF">Poli38472_007349</name>
</gene>
<name>A0A8K1FFP5_PYTOL</name>
<dbReference type="Gene3D" id="2.60.40.760">
    <property type="entry name" value="Expansin, cellulose-binding-like domain"/>
    <property type="match status" value="1"/>
</dbReference>
<feature type="chain" id="PRO_5035443567" description="Expansin-like EG45 domain-containing protein" evidence="3">
    <location>
        <begin position="21"/>
        <end position="381"/>
    </location>
</feature>
<dbReference type="Gene3D" id="2.40.40.10">
    <property type="entry name" value="RlpA-like domain"/>
    <property type="match status" value="1"/>
</dbReference>
<keyword evidence="1 3" id="KW-0732">Signal</keyword>
<dbReference type="EMBL" id="SPLM01000110">
    <property type="protein sequence ID" value="TMW59204.1"/>
    <property type="molecule type" value="Genomic_DNA"/>
</dbReference>
<comment type="caution">
    <text evidence="5">The sequence shown here is derived from an EMBL/GenBank/DDBJ whole genome shotgun (WGS) entry which is preliminary data.</text>
</comment>
<dbReference type="NCBIfam" id="NF041144">
    <property type="entry name" value="expansin_EXLX1"/>
    <property type="match status" value="1"/>
</dbReference>
<dbReference type="PANTHER" id="PTHR31836">
    <property type="match status" value="1"/>
</dbReference>
<dbReference type="Proteomes" id="UP000794436">
    <property type="component" value="Unassembled WGS sequence"/>
</dbReference>
<proteinExistence type="predicted"/>
<feature type="region of interest" description="Disordered" evidence="2">
    <location>
        <begin position="215"/>
        <end position="381"/>
    </location>
</feature>
<feature type="compositionally biased region" description="Acidic residues" evidence="2">
    <location>
        <begin position="347"/>
        <end position="360"/>
    </location>
</feature>
<dbReference type="InterPro" id="IPR051477">
    <property type="entry name" value="Expansin_CellWall"/>
</dbReference>
<sequence length="381" mass="39371">MMRPAIFASLASLAIFQVQAQSFQGDMTAYTLGQPSAGNCNFLTAPPAASQNYAALNAAQWGNTANCGRCAEVSCADDRCSDKTKTEIVYILDQCPECKQGDLDVSPSVFKSLTGSDPSRYTIKWRFVDCPVSGNIQYCLKSGSNPYWTAIQPANTAAGVKSLTIDGKTTSMVPSAYYYLLDDASTQRNYGSVRVTVTSLTGEVIEDTVSLSAGSCTEGNSQFSSGGSAPAPAPAPTPASTTTAPVPKTEEPTYAPTETPEVKTEAPEPAPAPVETYTPAPVATTSDPSTQAPTSAPAVTTSAPAATKTPALTTAPTAVPAASTPATVTPAVTTTPSPSANNTAGTDSDDEDEYDDDNDSDYATPVPTSTKKGKKKCDSAN</sequence>
<feature type="domain" description="Expansin-like EG45" evidence="4">
    <location>
        <begin position="37"/>
        <end position="135"/>
    </location>
</feature>
<dbReference type="AlphaFoldDB" id="A0A8K1FFP5"/>
<dbReference type="InterPro" id="IPR036908">
    <property type="entry name" value="RlpA-like_sf"/>
</dbReference>
<accession>A0A8K1FFP5</accession>
<dbReference type="Pfam" id="PF03330">
    <property type="entry name" value="DPBB_1"/>
    <property type="match status" value="1"/>
</dbReference>
<keyword evidence="6" id="KW-1185">Reference proteome</keyword>
<feature type="compositionally biased region" description="Low complexity" evidence="2">
    <location>
        <begin position="273"/>
        <end position="340"/>
    </location>
</feature>
<dbReference type="InterPro" id="IPR049818">
    <property type="entry name" value="Expansin_EXLX1-like"/>
</dbReference>
<dbReference type="PROSITE" id="PS50842">
    <property type="entry name" value="EXPANSIN_EG45"/>
    <property type="match status" value="1"/>
</dbReference>
<dbReference type="InterPro" id="IPR007112">
    <property type="entry name" value="Expansin/allergen_DPBB_dom"/>
</dbReference>
<dbReference type="SUPFAM" id="SSF50685">
    <property type="entry name" value="Barwin-like endoglucanases"/>
    <property type="match status" value="1"/>
</dbReference>
<dbReference type="CDD" id="cd22271">
    <property type="entry name" value="DPBB_EXP_N-like"/>
    <property type="match status" value="1"/>
</dbReference>
<reference evidence="5" key="1">
    <citation type="submission" date="2019-03" db="EMBL/GenBank/DDBJ databases">
        <title>Long read genome sequence of the mycoparasitic Pythium oligandrum ATCC 38472 isolated from sugarbeet rhizosphere.</title>
        <authorList>
            <person name="Gaulin E."/>
        </authorList>
    </citation>
    <scope>NUCLEOTIDE SEQUENCE</scope>
    <source>
        <strain evidence="5">ATCC 38472_TT</strain>
    </source>
</reference>
<dbReference type="PANTHER" id="PTHR31836:SF21">
    <property type="entry name" value="EXPANSIN-LIKE PROTEIN 7"/>
    <property type="match status" value="1"/>
</dbReference>
<feature type="compositionally biased region" description="Low complexity" evidence="2">
    <location>
        <begin position="238"/>
        <end position="259"/>
    </location>
</feature>
<protein>
    <recommendedName>
        <fullName evidence="4">Expansin-like EG45 domain-containing protein</fullName>
    </recommendedName>
</protein>
<evidence type="ECO:0000256" key="3">
    <source>
        <dbReference type="SAM" id="SignalP"/>
    </source>
</evidence>
<evidence type="ECO:0000256" key="2">
    <source>
        <dbReference type="SAM" id="MobiDB-lite"/>
    </source>
</evidence>
<evidence type="ECO:0000313" key="5">
    <source>
        <dbReference type="EMBL" id="TMW59204.1"/>
    </source>
</evidence>
<organism evidence="5 6">
    <name type="scientific">Pythium oligandrum</name>
    <name type="common">Mycoparasitic fungus</name>
    <dbReference type="NCBI Taxonomy" id="41045"/>
    <lineage>
        <taxon>Eukaryota</taxon>
        <taxon>Sar</taxon>
        <taxon>Stramenopiles</taxon>
        <taxon>Oomycota</taxon>
        <taxon>Peronosporomycetes</taxon>
        <taxon>Pythiales</taxon>
        <taxon>Pythiaceae</taxon>
        <taxon>Pythium</taxon>
    </lineage>
</organism>